<dbReference type="RefSeq" id="WP_038882311.1">
    <property type="nucleotide sequence ID" value="NZ_CAKMTZ010000035.1"/>
</dbReference>
<dbReference type="AlphaFoldDB" id="A0AAU9QH36"/>
<sequence length="85" mass="9130">MIKRLKQVSTWEGFITAAVSVALLVDAVTTGGSVTAILGALGSIASATSILRDDDKDVEDVQRIVRDLRYASEVVRNVRVRDGVD</sequence>
<name>A0AAU9QH36_9VIBR</name>
<evidence type="ECO:0008006" key="3">
    <source>
        <dbReference type="Google" id="ProtNLM"/>
    </source>
</evidence>
<reference evidence="1" key="1">
    <citation type="submission" date="2022-01" db="EMBL/GenBank/DDBJ databases">
        <authorList>
            <person name="Lagorce A."/>
        </authorList>
    </citation>
    <scope>NUCLEOTIDE SEQUENCE</scope>
    <source>
        <strain evidence="1">Th15_F1_A12</strain>
    </source>
</reference>
<protein>
    <recommendedName>
        <fullName evidence="3">Holin</fullName>
    </recommendedName>
</protein>
<proteinExistence type="predicted"/>
<dbReference type="EMBL" id="CAKMUD010000024">
    <property type="protein sequence ID" value="CAH1573996.1"/>
    <property type="molecule type" value="Genomic_DNA"/>
</dbReference>
<gene>
    <name evidence="1" type="ORF">THF1A12_120172</name>
</gene>
<organism evidence="1 2">
    <name type="scientific">Vibrio jasicida</name>
    <dbReference type="NCBI Taxonomy" id="766224"/>
    <lineage>
        <taxon>Bacteria</taxon>
        <taxon>Pseudomonadati</taxon>
        <taxon>Pseudomonadota</taxon>
        <taxon>Gammaproteobacteria</taxon>
        <taxon>Vibrionales</taxon>
        <taxon>Vibrionaceae</taxon>
        <taxon>Vibrio</taxon>
    </lineage>
</organism>
<accession>A0AAU9QH36</accession>
<dbReference type="Proteomes" id="UP001295462">
    <property type="component" value="Unassembled WGS sequence"/>
</dbReference>
<comment type="caution">
    <text evidence="1">The sequence shown here is derived from an EMBL/GenBank/DDBJ whole genome shotgun (WGS) entry which is preliminary data.</text>
</comment>
<evidence type="ECO:0000313" key="1">
    <source>
        <dbReference type="EMBL" id="CAH1573996.1"/>
    </source>
</evidence>
<evidence type="ECO:0000313" key="2">
    <source>
        <dbReference type="Proteomes" id="UP001295462"/>
    </source>
</evidence>